<feature type="transmembrane region" description="Helical" evidence="1">
    <location>
        <begin position="146"/>
        <end position="167"/>
    </location>
</feature>
<dbReference type="Pfam" id="PF12730">
    <property type="entry name" value="ABC2_membrane_4"/>
    <property type="match status" value="1"/>
</dbReference>
<comment type="caution">
    <text evidence="2">The sequence shown here is derived from an EMBL/GenBank/DDBJ whole genome shotgun (WGS) entry which is preliminary data.</text>
</comment>
<dbReference type="AlphaFoldDB" id="A0A0L6JUE6"/>
<feature type="transmembrane region" description="Helical" evidence="1">
    <location>
        <begin position="103"/>
        <end position="126"/>
    </location>
</feature>
<evidence type="ECO:0008006" key="4">
    <source>
        <dbReference type="Google" id="ProtNLM"/>
    </source>
</evidence>
<evidence type="ECO:0000313" key="2">
    <source>
        <dbReference type="EMBL" id="KNY29270.1"/>
    </source>
</evidence>
<dbReference type="eggNOG" id="COG1277">
    <property type="taxonomic scope" value="Bacteria"/>
</dbReference>
<accession>A0A0L6JUE6</accession>
<reference evidence="3" key="1">
    <citation type="submission" date="2015-07" db="EMBL/GenBank/DDBJ databases">
        <title>Near-Complete Genome Sequence of the Cellulolytic Bacterium Bacteroides (Pseudobacteroides) cellulosolvens ATCC 35603.</title>
        <authorList>
            <person name="Dassa B."/>
            <person name="Utturkar S.M."/>
            <person name="Klingeman D.M."/>
            <person name="Hurt R.A."/>
            <person name="Keller M."/>
            <person name="Xu J."/>
            <person name="Reddy Y.H.K."/>
            <person name="Borovok I."/>
            <person name="Grinberg I.R."/>
            <person name="Lamed R."/>
            <person name="Zhivin O."/>
            <person name="Bayer E.A."/>
            <person name="Brown S.D."/>
        </authorList>
    </citation>
    <scope>NUCLEOTIDE SEQUENCE [LARGE SCALE GENOMIC DNA]</scope>
    <source>
        <strain evidence="3">DSM 2933</strain>
    </source>
</reference>
<dbReference type="Proteomes" id="UP000036923">
    <property type="component" value="Unassembled WGS sequence"/>
</dbReference>
<sequence length="250" mass="28139">MEELRGASFNEIERLFKKKKAFITAIVSIMSIILGQLVVIGFRFGTGSRAADRAEFPLLVLSIYINAILPFFTALVAIDMFTGEFSQNTMKIALLRPISRLKLFLSKFSAISFFVFINLFLVMALSTLAGMFFNPGTMTIGELLRILLAYTVSIFPVLTVVLIIIFLANLFKNGAMAFLVSIILFVAMKALEIYNNSYKIVFITSTLGWYSHWTGSEIRVDVLLREFLIMLACSLMAFSAGFYLFDKKEL</sequence>
<feature type="transmembrane region" description="Helical" evidence="1">
    <location>
        <begin position="174"/>
        <end position="191"/>
    </location>
</feature>
<dbReference type="RefSeq" id="WP_036935832.1">
    <property type="nucleotide sequence ID" value="NZ_JQKC01000001.1"/>
</dbReference>
<dbReference type="PANTHER" id="PTHR37305:SF1">
    <property type="entry name" value="MEMBRANE PROTEIN"/>
    <property type="match status" value="1"/>
</dbReference>
<feature type="transmembrane region" description="Helical" evidence="1">
    <location>
        <begin position="56"/>
        <end position="82"/>
    </location>
</feature>
<name>A0A0L6JUE6_9FIRM</name>
<dbReference type="EMBL" id="LGTC01000001">
    <property type="protein sequence ID" value="KNY29270.1"/>
    <property type="molecule type" value="Genomic_DNA"/>
</dbReference>
<dbReference type="STRING" id="398512.Bccel_4544"/>
<keyword evidence="3" id="KW-1185">Reference proteome</keyword>
<feature type="transmembrane region" description="Helical" evidence="1">
    <location>
        <begin position="21"/>
        <end position="44"/>
    </location>
</feature>
<dbReference type="OrthoDB" id="1711106at2"/>
<feature type="transmembrane region" description="Helical" evidence="1">
    <location>
        <begin position="227"/>
        <end position="245"/>
    </location>
</feature>
<keyword evidence="1" id="KW-0472">Membrane</keyword>
<gene>
    <name evidence="2" type="ORF">Bccel_4544</name>
</gene>
<keyword evidence="1" id="KW-1133">Transmembrane helix</keyword>
<proteinExistence type="predicted"/>
<dbReference type="PANTHER" id="PTHR37305">
    <property type="entry name" value="INTEGRAL MEMBRANE PROTEIN-RELATED"/>
    <property type="match status" value="1"/>
</dbReference>
<protein>
    <recommendedName>
        <fullName evidence="4">ABC-2 type transporter</fullName>
    </recommendedName>
</protein>
<organism evidence="2 3">
    <name type="scientific">Pseudobacteroides cellulosolvens ATCC 35603 = DSM 2933</name>
    <dbReference type="NCBI Taxonomy" id="398512"/>
    <lineage>
        <taxon>Bacteria</taxon>
        <taxon>Bacillati</taxon>
        <taxon>Bacillota</taxon>
        <taxon>Clostridia</taxon>
        <taxon>Eubacteriales</taxon>
        <taxon>Oscillospiraceae</taxon>
        <taxon>Pseudobacteroides</taxon>
    </lineage>
</organism>
<dbReference type="PATRIC" id="fig|398512.5.peg.4761"/>
<evidence type="ECO:0000256" key="1">
    <source>
        <dbReference type="SAM" id="Phobius"/>
    </source>
</evidence>
<keyword evidence="1" id="KW-0812">Transmembrane</keyword>
<evidence type="ECO:0000313" key="3">
    <source>
        <dbReference type="Proteomes" id="UP000036923"/>
    </source>
</evidence>